<reference evidence="2" key="1">
    <citation type="submission" date="2019-11" db="EMBL/GenBank/DDBJ databases">
        <title>Characterization of Clostridium perfringens isolates from swine manure treated agricultural soils.</title>
        <authorList>
            <person name="Wushke S.T."/>
        </authorList>
    </citation>
    <scope>NUCLEOTIDE SEQUENCE</scope>
    <source>
        <strain evidence="2">X62</strain>
    </source>
</reference>
<dbReference type="Proteomes" id="UP001288944">
    <property type="component" value="Unassembled WGS sequence"/>
</dbReference>
<proteinExistence type="predicted"/>
<name>A0AAW9KKD8_CLOPF</name>
<comment type="caution">
    <text evidence="2">The sequence shown here is derived from an EMBL/GenBank/DDBJ whole genome shotgun (WGS) entry which is preliminary data.</text>
</comment>
<accession>A0AAW9KKD8</accession>
<feature type="transmembrane region" description="Helical" evidence="1">
    <location>
        <begin position="80"/>
        <end position="98"/>
    </location>
</feature>
<evidence type="ECO:0000256" key="1">
    <source>
        <dbReference type="SAM" id="Phobius"/>
    </source>
</evidence>
<keyword evidence="1" id="KW-0472">Membrane</keyword>
<organism evidence="2 3">
    <name type="scientific">Clostridium perfringens</name>
    <dbReference type="NCBI Taxonomy" id="1502"/>
    <lineage>
        <taxon>Bacteria</taxon>
        <taxon>Bacillati</taxon>
        <taxon>Bacillota</taxon>
        <taxon>Clostridia</taxon>
        <taxon>Eubacteriales</taxon>
        <taxon>Clostridiaceae</taxon>
        <taxon>Clostridium</taxon>
    </lineage>
</organism>
<keyword evidence="1" id="KW-0812">Transmembrane</keyword>
<gene>
    <name evidence="2" type="ORF">GNF83_18955</name>
</gene>
<dbReference type="AlphaFoldDB" id="A0AAW9KKD8"/>
<protein>
    <submittedName>
        <fullName evidence="2">Hemolysin XhlA</fullName>
    </submittedName>
</protein>
<dbReference type="EMBL" id="WNUR01000944">
    <property type="protein sequence ID" value="MDZ7543214.1"/>
    <property type="molecule type" value="Genomic_DNA"/>
</dbReference>
<evidence type="ECO:0000313" key="2">
    <source>
        <dbReference type="EMBL" id="MDZ7543214.1"/>
    </source>
</evidence>
<keyword evidence="1" id="KW-1133">Transmembrane helix</keyword>
<sequence length="104" mass="11236">MAQDGQVLSDIAVKVGKLEALQEANTRAISDMASSVDRLVTKLEQSDDLAREAIQSTKSAHHRIDDMADSIKDVEGDIKWLWRTAVGAVITGAIALLFKLKGGM</sequence>
<evidence type="ECO:0000313" key="3">
    <source>
        <dbReference type="Proteomes" id="UP001288944"/>
    </source>
</evidence>